<reference evidence="1" key="1">
    <citation type="submission" date="2022-03" db="EMBL/GenBank/DDBJ databases">
        <authorList>
            <person name="Martin H S."/>
        </authorList>
    </citation>
    <scope>NUCLEOTIDE SEQUENCE</scope>
</reference>
<proteinExistence type="predicted"/>
<organism evidence="1 2">
    <name type="scientific">Iphiclides podalirius</name>
    <name type="common">scarce swallowtail</name>
    <dbReference type="NCBI Taxonomy" id="110791"/>
    <lineage>
        <taxon>Eukaryota</taxon>
        <taxon>Metazoa</taxon>
        <taxon>Ecdysozoa</taxon>
        <taxon>Arthropoda</taxon>
        <taxon>Hexapoda</taxon>
        <taxon>Insecta</taxon>
        <taxon>Pterygota</taxon>
        <taxon>Neoptera</taxon>
        <taxon>Endopterygota</taxon>
        <taxon>Lepidoptera</taxon>
        <taxon>Glossata</taxon>
        <taxon>Ditrysia</taxon>
        <taxon>Papilionoidea</taxon>
        <taxon>Papilionidae</taxon>
        <taxon>Papilioninae</taxon>
        <taxon>Iphiclides</taxon>
    </lineage>
</organism>
<dbReference type="Proteomes" id="UP000837857">
    <property type="component" value="Chromosome 24"/>
</dbReference>
<keyword evidence="2" id="KW-1185">Reference proteome</keyword>
<feature type="non-terminal residue" evidence="1">
    <location>
        <position position="106"/>
    </location>
</feature>
<evidence type="ECO:0000313" key="2">
    <source>
        <dbReference type="Proteomes" id="UP000837857"/>
    </source>
</evidence>
<protein>
    <submittedName>
        <fullName evidence="1">Uncharacterized protein</fullName>
    </submittedName>
</protein>
<dbReference type="EMBL" id="OW152836">
    <property type="protein sequence ID" value="CAH2057520.1"/>
    <property type="molecule type" value="Genomic_DNA"/>
</dbReference>
<sequence length="106" mass="11543">MNVPVRAGPAPTVAVVPVPESEMDALLLGRTAVRNFDQYVRNVCITLSLHVGLGRGVGASGSNPLASTRRDNESIELFLELKLKSDPSRAFDVFCVLAVRFDVYRI</sequence>
<name>A0ABN8IHY5_9NEOP</name>
<accession>A0ABN8IHY5</accession>
<evidence type="ECO:0000313" key="1">
    <source>
        <dbReference type="EMBL" id="CAH2057520.1"/>
    </source>
</evidence>
<gene>
    <name evidence="1" type="ORF">IPOD504_LOCUS10288</name>
</gene>